<sequence>MAKPFKLNKDGVSKLLKSKEMQAGMTARAKRIAAAAGPGHAVEEDNKGDRARASVVTRSYAAKKAEAKDRSLTRAMQAGRG</sequence>
<protein>
    <submittedName>
        <fullName evidence="1">Uncharacterized protein</fullName>
    </submittedName>
</protein>
<dbReference type="Proteomes" id="UP000234433">
    <property type="component" value="Unassembled WGS sequence"/>
</dbReference>
<proteinExistence type="predicted"/>
<organism evidence="1 2">
    <name type="scientific">Brevibacterium antiquum CNRZ 918</name>
    <dbReference type="NCBI Taxonomy" id="1255637"/>
    <lineage>
        <taxon>Bacteria</taxon>
        <taxon>Bacillati</taxon>
        <taxon>Actinomycetota</taxon>
        <taxon>Actinomycetes</taxon>
        <taxon>Micrococcales</taxon>
        <taxon>Brevibacteriaceae</taxon>
        <taxon>Brevibacterium</taxon>
    </lineage>
</organism>
<dbReference type="AlphaFoldDB" id="A0A2H1KG04"/>
<name>A0A2H1KG04_9MICO</name>
<dbReference type="EMBL" id="FXZD01000007">
    <property type="protein sequence ID" value="SMX98102.1"/>
    <property type="molecule type" value="Genomic_DNA"/>
</dbReference>
<gene>
    <name evidence="1" type="ORF">BANT918_02392</name>
</gene>
<evidence type="ECO:0000313" key="2">
    <source>
        <dbReference type="Proteomes" id="UP000234433"/>
    </source>
</evidence>
<dbReference type="RefSeq" id="WP_101620438.1">
    <property type="nucleotide sequence ID" value="NZ_FXZD01000007.1"/>
</dbReference>
<accession>A0A2H1KG04</accession>
<reference evidence="1 2" key="1">
    <citation type="submission" date="2017-03" db="EMBL/GenBank/DDBJ databases">
        <authorList>
            <person name="Afonso C.L."/>
            <person name="Miller P.J."/>
            <person name="Scott M.A."/>
            <person name="Spackman E."/>
            <person name="Goraichik I."/>
            <person name="Dimitrov K.M."/>
            <person name="Suarez D.L."/>
            <person name="Swayne D.E."/>
        </authorList>
    </citation>
    <scope>NUCLEOTIDE SEQUENCE [LARGE SCALE GENOMIC DNA]</scope>
    <source>
        <strain evidence="1 2">CNRZ 918</strain>
    </source>
</reference>
<evidence type="ECO:0000313" key="1">
    <source>
        <dbReference type="EMBL" id="SMX98102.1"/>
    </source>
</evidence>